<dbReference type="EMBL" id="LKMD01000100">
    <property type="protein sequence ID" value="PIB01752.1"/>
    <property type="molecule type" value="Genomic_DNA"/>
</dbReference>
<dbReference type="PANTHER" id="PTHR10272:SF0">
    <property type="entry name" value="PLATELET-ACTIVATING FACTOR ACETYLHYDROLASE"/>
    <property type="match status" value="1"/>
</dbReference>
<feature type="region of interest" description="Disordered" evidence="5">
    <location>
        <begin position="565"/>
        <end position="625"/>
    </location>
</feature>
<evidence type="ECO:0000313" key="7">
    <source>
        <dbReference type="EMBL" id="WPA96772.1"/>
    </source>
</evidence>
<keyword evidence="9" id="KW-1185">Reference proteome</keyword>
<keyword evidence="2 6" id="KW-0378">Hydrolase</keyword>
<keyword evidence="4" id="KW-0443">Lipid metabolism</keyword>
<evidence type="ECO:0000313" key="8">
    <source>
        <dbReference type="Proteomes" id="UP000230605"/>
    </source>
</evidence>
<reference evidence="6 8" key="1">
    <citation type="submission" date="2015-10" db="EMBL/GenBank/DDBJ databases">
        <title>The cercosporin biosynthetic gene cluster was horizontally transferred to several fungal lineages and shown to be expanded in Cercospora beticola based on microsynteny with recipient genomes.</title>
        <authorList>
            <person name="De Jonge R."/>
            <person name="Ebert M.K."/>
            <person name="Suttle J.C."/>
            <person name="Jurick Ii W.M."/>
            <person name="Secor G.A."/>
            <person name="Thomma B.P."/>
            <person name="Van De Peer Y."/>
            <person name="Bolton M.D."/>
        </authorList>
    </citation>
    <scope>NUCLEOTIDE SEQUENCE [LARGE SCALE GENOMIC DNA]</scope>
    <source>
        <strain evidence="6 8">09-40</strain>
    </source>
</reference>
<feature type="compositionally biased region" description="Basic and acidic residues" evidence="5">
    <location>
        <begin position="565"/>
        <end position="575"/>
    </location>
</feature>
<organism evidence="6 8">
    <name type="scientific">Cercospora beticola</name>
    <name type="common">Sugarbeet leaf spot fungus</name>
    <dbReference type="NCBI Taxonomy" id="122368"/>
    <lineage>
        <taxon>Eukaryota</taxon>
        <taxon>Fungi</taxon>
        <taxon>Dikarya</taxon>
        <taxon>Ascomycota</taxon>
        <taxon>Pezizomycotina</taxon>
        <taxon>Dothideomycetes</taxon>
        <taxon>Dothideomycetidae</taxon>
        <taxon>Mycosphaerellales</taxon>
        <taxon>Mycosphaerellaceae</taxon>
        <taxon>Cercospora</taxon>
    </lineage>
</organism>
<reference evidence="7 9" key="2">
    <citation type="submission" date="2023-09" db="EMBL/GenBank/DDBJ databases">
        <title>Complete-Gapless Cercospora beticola genome.</title>
        <authorList>
            <person name="Wyatt N.A."/>
            <person name="Spanner R.E."/>
            <person name="Bolton M.D."/>
        </authorList>
    </citation>
    <scope>NUCLEOTIDE SEQUENCE [LARGE SCALE GENOMIC DNA]</scope>
    <source>
        <strain evidence="7">Cb09-40</strain>
    </source>
</reference>
<evidence type="ECO:0000313" key="9">
    <source>
        <dbReference type="Proteomes" id="UP001302367"/>
    </source>
</evidence>
<dbReference type="EMBL" id="CP134184">
    <property type="protein sequence ID" value="WPA96772.1"/>
    <property type="molecule type" value="Genomic_DNA"/>
</dbReference>
<feature type="compositionally biased region" description="Basic and acidic residues" evidence="5">
    <location>
        <begin position="587"/>
        <end position="612"/>
    </location>
</feature>
<dbReference type="PANTHER" id="PTHR10272">
    <property type="entry name" value="PLATELET-ACTIVATING FACTOR ACETYLHYDROLASE"/>
    <property type="match status" value="1"/>
</dbReference>
<evidence type="ECO:0000256" key="5">
    <source>
        <dbReference type="SAM" id="MobiDB-lite"/>
    </source>
</evidence>
<keyword evidence="3" id="KW-0442">Lipid degradation</keyword>
<dbReference type="Gene3D" id="3.40.50.1820">
    <property type="entry name" value="alpha/beta hydrolase"/>
    <property type="match status" value="1"/>
</dbReference>
<evidence type="ECO:0000256" key="3">
    <source>
        <dbReference type="ARBA" id="ARBA00022963"/>
    </source>
</evidence>
<dbReference type="Proteomes" id="UP000230605">
    <property type="component" value="Chromosome 1"/>
</dbReference>
<dbReference type="OrthoDB" id="2363873at2759"/>
<evidence type="ECO:0000256" key="2">
    <source>
        <dbReference type="ARBA" id="ARBA00022801"/>
    </source>
</evidence>
<sequence>MSTTLPPSHPSLGAEQATRPPRAKKPKWRAPHGIRDSPWIPGKTLPAYTGPYPVGTMEIEVPAANPQTFSHITRHKRHILQLETVLMTIYYPAAIDQEEKLPQTSSKFSRELWLGRPRLGIAQGYSKFAGLGNLGMGLMATAMFTKLPAFRNAPLATFWAPAVDTQSEDIKATYNASSKPKEEACEEPVFPVIIFSHGLGGTRTMYSSICGELSSYGHIVVAIEHRDGSGPRTYVNYPKQGEGSMADLEARGEIDHLAYERERGYTVIDYVFPKDNPLDTSPRNESGVDTELRDAQKDLRLAEVEEAVAVLREIVSGNGNLIAQRNLRVKGHKGGSSHGLQTIDWARWKGRARLDHVTVAGHSFGGATVVDILRRRDRFTYVSQGIIYDIWGAGTRLIDADGRPDDRVSAPLLAINSEAFTYWPQNFELVESIVKEAESEPWSCPAWLMTIRGTVHISQSDFSLLYRNVCSLFLKMTADPQRALDLNINASLEFLNQVLPKDMAMVNRAFNNEKLLEQPLNPLERIATNFLHKPKDEKWLAARLRIPHEWLYRLSPKLFRHLRRAEDKRQGKEPEPGDEVWLHHKPAKESVEKYLERTTGKSKADVKEHETAEGTEDTEPVKLRG</sequence>
<dbReference type="GO" id="GO:0016042">
    <property type="term" value="P:lipid catabolic process"/>
    <property type="evidence" value="ECO:0007669"/>
    <property type="project" value="UniProtKB-KW"/>
</dbReference>
<evidence type="ECO:0000256" key="4">
    <source>
        <dbReference type="ARBA" id="ARBA00023098"/>
    </source>
</evidence>
<name>A0A2G5IAP6_CERBT</name>
<proteinExistence type="predicted"/>
<dbReference type="AlphaFoldDB" id="A0A2G5IAP6"/>
<evidence type="ECO:0000256" key="1">
    <source>
        <dbReference type="ARBA" id="ARBA00013201"/>
    </source>
</evidence>
<dbReference type="EC" id="3.1.1.47" evidence="1"/>
<dbReference type="InterPro" id="IPR029058">
    <property type="entry name" value="AB_hydrolase_fold"/>
</dbReference>
<evidence type="ECO:0000313" key="6">
    <source>
        <dbReference type="EMBL" id="PIB01752.1"/>
    </source>
</evidence>
<dbReference type="Pfam" id="PF03403">
    <property type="entry name" value="PAF-AH_p_II"/>
    <property type="match status" value="1"/>
</dbReference>
<accession>A0A2G5IAP6</accession>
<dbReference type="GO" id="GO:0003847">
    <property type="term" value="F:1-alkyl-2-acetylglycerophosphocholine esterase activity"/>
    <property type="evidence" value="ECO:0007669"/>
    <property type="project" value="UniProtKB-EC"/>
</dbReference>
<dbReference type="SUPFAM" id="SSF53474">
    <property type="entry name" value="alpha/beta-Hydrolases"/>
    <property type="match status" value="1"/>
</dbReference>
<gene>
    <name evidence="6" type="ORF">CB0940_01337</name>
    <name evidence="7" type="ORF">RHO25_001380</name>
</gene>
<protein>
    <recommendedName>
        <fullName evidence="1">1-alkyl-2-acetylglycerophosphocholine esterase</fullName>
        <ecNumber evidence="1">3.1.1.47</ecNumber>
    </recommendedName>
</protein>
<dbReference type="Proteomes" id="UP001302367">
    <property type="component" value="Chromosome 1"/>
</dbReference>
<feature type="region of interest" description="Disordered" evidence="5">
    <location>
        <begin position="1"/>
        <end position="42"/>
    </location>
</feature>
<feature type="compositionally biased region" description="Basic residues" evidence="5">
    <location>
        <begin position="21"/>
        <end position="32"/>
    </location>
</feature>